<name>A0A1M5TNX5_9BACT</name>
<dbReference type="RefSeq" id="WP_073073568.1">
    <property type="nucleotide sequence ID" value="NZ_FQXN01000005.1"/>
</dbReference>
<dbReference type="PROSITE" id="PS00018">
    <property type="entry name" value="EF_HAND_1"/>
    <property type="match status" value="1"/>
</dbReference>
<evidence type="ECO:0000313" key="2">
    <source>
        <dbReference type="Proteomes" id="UP000242592"/>
    </source>
</evidence>
<dbReference type="InterPro" id="IPR018247">
    <property type="entry name" value="EF_Hand_1_Ca_BS"/>
</dbReference>
<dbReference type="EMBL" id="FQXN01000005">
    <property type="protein sequence ID" value="SHH52371.1"/>
    <property type="molecule type" value="Genomic_DNA"/>
</dbReference>
<gene>
    <name evidence="1" type="ORF">SAMN02745199_1426</name>
</gene>
<dbReference type="OrthoDB" id="43782at2"/>
<dbReference type="AlphaFoldDB" id="A0A1M5TNX5"/>
<organism evidence="1 2">
    <name type="scientific">Thermosipho atlanticus DSM 15807</name>
    <dbReference type="NCBI Taxonomy" id="1123380"/>
    <lineage>
        <taxon>Bacteria</taxon>
        <taxon>Thermotogati</taxon>
        <taxon>Thermotogota</taxon>
        <taxon>Thermotogae</taxon>
        <taxon>Thermotogales</taxon>
        <taxon>Fervidobacteriaceae</taxon>
        <taxon>Thermosipho</taxon>
    </lineage>
</organism>
<evidence type="ECO:0008006" key="3">
    <source>
        <dbReference type="Google" id="ProtNLM"/>
    </source>
</evidence>
<proteinExistence type="predicted"/>
<keyword evidence="2" id="KW-1185">Reference proteome</keyword>
<evidence type="ECO:0000313" key="1">
    <source>
        <dbReference type="EMBL" id="SHH52371.1"/>
    </source>
</evidence>
<dbReference type="STRING" id="1123380.SAMN02745199_1426"/>
<sequence length="436" mass="49844">MKRLLIFALIFIGVLVLPFTLKIHAGSVEVPITMKMSDFLDYVPDDVDLYWDGIRVKVGGLYVPFQIDDVDGNGRISGNDYLVFLGKGECEIIIPENETAVVNFENYFSVNKDGNDWVVTGKNGEQFKVDDHGLVHVTKFGKIEGTILDEIGVLRVAGFANSTYYVNGELGKHFEEVSYAFEPISVKVIPGPVAVSVYAQLRSITFSGLNQYIVTRVFKNDDILVNNNVSFKNYADLMKLQHMVTRVLTSVDSEAVHVLPVFRKLVWADQLNITPYEYWLQRNAIKIVDNVPYIVFPAMDSMKPLWWGATYIFASQERWRGNYSEKYGLGVAEILPEIPVVKDNFEDWINGNTWVFESQEFRDGVFKWIPGEFEAFAATKGAYPTEMKLWPNRYYAGQKVNFVRLYSISKAGDLESWIRWLEEKSKSFRSIKIVNE</sequence>
<reference evidence="2" key="1">
    <citation type="submission" date="2016-11" db="EMBL/GenBank/DDBJ databases">
        <authorList>
            <person name="Varghese N."/>
            <person name="Submissions S."/>
        </authorList>
    </citation>
    <scope>NUCLEOTIDE SEQUENCE [LARGE SCALE GENOMIC DNA]</scope>
    <source>
        <strain evidence="2">DSM 15807</strain>
    </source>
</reference>
<accession>A0A1M5TNX5</accession>
<dbReference type="Proteomes" id="UP000242592">
    <property type="component" value="Unassembled WGS sequence"/>
</dbReference>
<protein>
    <recommendedName>
        <fullName evidence="3">EF-hand domain-containing protein</fullName>
    </recommendedName>
</protein>